<dbReference type="InterPro" id="IPR021109">
    <property type="entry name" value="Peptidase_aspartic_dom_sf"/>
</dbReference>
<dbReference type="AlphaFoldDB" id="A0A6D2K3W3"/>
<organism evidence="1 2">
    <name type="scientific">Microthlaspi erraticum</name>
    <dbReference type="NCBI Taxonomy" id="1685480"/>
    <lineage>
        <taxon>Eukaryota</taxon>
        <taxon>Viridiplantae</taxon>
        <taxon>Streptophyta</taxon>
        <taxon>Embryophyta</taxon>
        <taxon>Tracheophyta</taxon>
        <taxon>Spermatophyta</taxon>
        <taxon>Magnoliopsida</taxon>
        <taxon>eudicotyledons</taxon>
        <taxon>Gunneridae</taxon>
        <taxon>Pentapetalae</taxon>
        <taxon>rosids</taxon>
        <taxon>malvids</taxon>
        <taxon>Brassicales</taxon>
        <taxon>Brassicaceae</taxon>
        <taxon>Coluteocarpeae</taxon>
        <taxon>Microthlaspi</taxon>
    </lineage>
</organism>
<evidence type="ECO:0000313" key="2">
    <source>
        <dbReference type="Proteomes" id="UP000467841"/>
    </source>
</evidence>
<dbReference type="CDD" id="cd00303">
    <property type="entry name" value="retropepsin_like"/>
    <property type="match status" value="1"/>
</dbReference>
<dbReference type="EMBL" id="CACVBM020001351">
    <property type="protein sequence ID" value="CAA7046681.1"/>
    <property type="molecule type" value="Genomic_DNA"/>
</dbReference>
<name>A0A6D2K3W3_9BRAS</name>
<accession>A0A6D2K3W3</accession>
<dbReference type="Pfam" id="PF13650">
    <property type="entry name" value="Asp_protease_2"/>
    <property type="match status" value="1"/>
</dbReference>
<evidence type="ECO:0000313" key="1">
    <source>
        <dbReference type="EMBL" id="CAA7046681.1"/>
    </source>
</evidence>
<dbReference type="Gene3D" id="2.40.70.10">
    <property type="entry name" value="Acid Proteases"/>
    <property type="match status" value="1"/>
</dbReference>
<keyword evidence="2" id="KW-1185">Reference proteome</keyword>
<proteinExistence type="predicted"/>
<gene>
    <name evidence="1" type="ORF">MERR_LOCUS33916</name>
</gene>
<sequence>MTCGGFADAAIGSIFRQWSTGAPGVPPVAEVQQRAAGFVQPQAVGLMVPSLFGYDGAHAEDWALLVGGFESHILFDSGASNCFITPERAEKSGIRSSAGESAGMVKVAGGGFLSTLGRARGVEIEIAGQSMPADFGHQSRGAV</sequence>
<comment type="caution">
    <text evidence="1">The sequence shown here is derived from an EMBL/GenBank/DDBJ whole genome shotgun (WGS) entry which is preliminary data.</text>
</comment>
<dbReference type="Proteomes" id="UP000467841">
    <property type="component" value="Unassembled WGS sequence"/>
</dbReference>
<reference evidence="1" key="1">
    <citation type="submission" date="2020-01" db="EMBL/GenBank/DDBJ databases">
        <authorList>
            <person name="Mishra B."/>
        </authorList>
    </citation>
    <scope>NUCLEOTIDE SEQUENCE [LARGE SCALE GENOMIC DNA]</scope>
</reference>
<protein>
    <submittedName>
        <fullName evidence="1">Uncharacterized protein</fullName>
    </submittedName>
</protein>